<dbReference type="PANTHER" id="PTHR48475">
    <property type="entry name" value="RIBONUCLEASE H"/>
    <property type="match status" value="1"/>
</dbReference>
<dbReference type="SUPFAM" id="SSF56672">
    <property type="entry name" value="DNA/RNA polymerases"/>
    <property type="match status" value="1"/>
</dbReference>
<dbReference type="KEGG" id="pda:120105406"/>
<dbReference type="InterPro" id="IPR041588">
    <property type="entry name" value="Integrase_H2C2"/>
</dbReference>
<dbReference type="InterPro" id="IPR043502">
    <property type="entry name" value="DNA/RNA_pol_sf"/>
</dbReference>
<evidence type="ECO:0000256" key="1">
    <source>
        <dbReference type="SAM" id="MobiDB-lite"/>
    </source>
</evidence>
<dbReference type="GO" id="GO:0015074">
    <property type="term" value="P:DNA integration"/>
    <property type="evidence" value="ECO:0007669"/>
    <property type="project" value="InterPro"/>
</dbReference>
<keyword evidence="3" id="KW-1185">Reference proteome</keyword>
<dbReference type="OrthoDB" id="1936645at2759"/>
<sequence length="673" mass="76736">MTPPRTVKEVQRLTGRVAALGRFVSRSAERCLPFFATLKKPKDFLWSAQCQQAFEELKHLLASPPLLTKPHQGELLYLYLAVSPVAVSLVLVRKESKLQKPVYYTSRVLRGAETRYSKLEKTAYALVVSAQRLRPYFQAHTIAVLTDQPVKQILQRSDRAGRTTKWAIELGEFDIEYRPRPAIKAQTLADFIVECTVPDEPEARPAPAEQTPSPIWTLHVDGSSNSGEYEALVAGLKLARELGVKDLRAFSDSQLVVNQILGDFEAREPTMQEYFRKVRDLTSALNSFHIQYIARTENSRADQLSKLASSRMSELPKAAALEYLQRPSTEEPESTLCIEAEPSWTDELISYLRDDVLPSDEREARRVKRLATRYIWYEGNLYRRSFTSPLLRCLRSSEADYAIREVHEGICGSHLGERALAHKILRQGYYWPTLQKDTLDFVQKCDRCQRNASIQRRPSALLTSISSPWPFAQWGIDILGPFPLATGQRKFIVVAIDYFTKWVEAEPLARITEQKMWDFVWKSIICRFGLPRILISDNGRQFDNARFRETTFRVPTGETSFNLTYGTEAVIPLEVGLPSSRVEHFDASSSSLQLRNNLDLVEEVREAARVRMAKYQQRTAQYYNARVKIKSFREGDLVLRRAGPPNRPSRGSWPRTGKDPTGSHVSSDPELTS</sequence>
<dbReference type="Pfam" id="PF17919">
    <property type="entry name" value="RT_RNaseH_2"/>
    <property type="match status" value="1"/>
</dbReference>
<proteinExistence type="predicted"/>
<dbReference type="RefSeq" id="XP_038973752.1">
    <property type="nucleotide sequence ID" value="XM_039117824.1"/>
</dbReference>
<dbReference type="Pfam" id="PF00665">
    <property type="entry name" value="rve"/>
    <property type="match status" value="1"/>
</dbReference>
<feature type="domain" description="Integrase catalytic" evidence="2">
    <location>
        <begin position="464"/>
        <end position="549"/>
    </location>
</feature>
<gene>
    <name evidence="4" type="primary">LOC120105406</name>
</gene>
<dbReference type="PROSITE" id="PS50994">
    <property type="entry name" value="INTEGRASE"/>
    <property type="match status" value="1"/>
</dbReference>
<dbReference type="GO" id="GO:0004523">
    <property type="term" value="F:RNA-DNA hybrid ribonuclease activity"/>
    <property type="evidence" value="ECO:0007669"/>
    <property type="project" value="InterPro"/>
</dbReference>
<feature type="compositionally biased region" description="Polar residues" evidence="1">
    <location>
        <begin position="663"/>
        <end position="673"/>
    </location>
</feature>
<organism evidence="3 4">
    <name type="scientific">Phoenix dactylifera</name>
    <name type="common">Date palm</name>
    <dbReference type="NCBI Taxonomy" id="42345"/>
    <lineage>
        <taxon>Eukaryota</taxon>
        <taxon>Viridiplantae</taxon>
        <taxon>Streptophyta</taxon>
        <taxon>Embryophyta</taxon>
        <taxon>Tracheophyta</taxon>
        <taxon>Spermatophyta</taxon>
        <taxon>Magnoliopsida</taxon>
        <taxon>Liliopsida</taxon>
        <taxon>Arecaceae</taxon>
        <taxon>Coryphoideae</taxon>
        <taxon>Phoeniceae</taxon>
        <taxon>Phoenix</taxon>
    </lineage>
</organism>
<dbReference type="GO" id="GO:0003676">
    <property type="term" value="F:nucleic acid binding"/>
    <property type="evidence" value="ECO:0007669"/>
    <property type="project" value="InterPro"/>
</dbReference>
<dbReference type="SUPFAM" id="SSF53098">
    <property type="entry name" value="Ribonuclease H-like"/>
    <property type="match status" value="2"/>
</dbReference>
<name>A0A8B8ZKB7_PHODC</name>
<dbReference type="InterPro" id="IPR001584">
    <property type="entry name" value="Integrase_cat-core"/>
</dbReference>
<dbReference type="Gene3D" id="1.10.340.70">
    <property type="match status" value="1"/>
</dbReference>
<accession>A0A8B8ZKB7</accession>
<feature type="region of interest" description="Disordered" evidence="1">
    <location>
        <begin position="638"/>
        <end position="673"/>
    </location>
</feature>
<dbReference type="GeneID" id="120105406"/>
<dbReference type="Gene3D" id="3.30.420.10">
    <property type="entry name" value="Ribonuclease H-like superfamily/Ribonuclease H"/>
    <property type="match status" value="2"/>
</dbReference>
<reference evidence="4" key="1">
    <citation type="submission" date="2025-08" db="UniProtKB">
        <authorList>
            <consortium name="RefSeq"/>
        </authorList>
    </citation>
    <scope>IDENTIFICATION</scope>
    <source>
        <tissue evidence="4">Young leaves</tissue>
    </source>
</reference>
<dbReference type="PANTHER" id="PTHR48475:SF2">
    <property type="entry name" value="RIBONUCLEASE H"/>
    <property type="match status" value="1"/>
</dbReference>
<dbReference type="Pfam" id="PF13456">
    <property type="entry name" value="RVT_3"/>
    <property type="match status" value="1"/>
</dbReference>
<dbReference type="InterPro" id="IPR012337">
    <property type="entry name" value="RNaseH-like_sf"/>
</dbReference>
<dbReference type="CDD" id="cd09279">
    <property type="entry name" value="RNase_HI_like"/>
    <property type="match status" value="1"/>
</dbReference>
<dbReference type="Pfam" id="PF17921">
    <property type="entry name" value="Integrase_H2C2"/>
    <property type="match status" value="1"/>
</dbReference>
<dbReference type="Proteomes" id="UP000228380">
    <property type="component" value="Unplaced"/>
</dbReference>
<evidence type="ECO:0000313" key="4">
    <source>
        <dbReference type="RefSeq" id="XP_038973752.1"/>
    </source>
</evidence>
<dbReference type="InterPro" id="IPR041577">
    <property type="entry name" value="RT_RNaseH_2"/>
</dbReference>
<protein>
    <submittedName>
        <fullName evidence="4">Uncharacterized protein LOC120105406</fullName>
    </submittedName>
</protein>
<dbReference type="AlphaFoldDB" id="A0A8B8ZKB7"/>
<evidence type="ECO:0000313" key="3">
    <source>
        <dbReference type="Proteomes" id="UP000228380"/>
    </source>
</evidence>
<dbReference type="InterPro" id="IPR002156">
    <property type="entry name" value="RNaseH_domain"/>
</dbReference>
<dbReference type="InterPro" id="IPR036397">
    <property type="entry name" value="RNaseH_sf"/>
</dbReference>
<evidence type="ECO:0000259" key="2">
    <source>
        <dbReference type="PROSITE" id="PS50994"/>
    </source>
</evidence>
<dbReference type="InterPro" id="IPR043128">
    <property type="entry name" value="Rev_trsase/Diguanyl_cyclase"/>
</dbReference>
<dbReference type="Gene3D" id="3.30.70.270">
    <property type="match status" value="1"/>
</dbReference>